<dbReference type="InterPro" id="IPR001736">
    <property type="entry name" value="PLipase_D/transphosphatidylase"/>
</dbReference>
<organism evidence="3 4">
    <name type="scientific">Limosilactobacillus urinaemulieris</name>
    <dbReference type="NCBI Taxonomy" id="2742600"/>
    <lineage>
        <taxon>Bacteria</taxon>
        <taxon>Bacillati</taxon>
        <taxon>Bacillota</taxon>
        <taxon>Bacilli</taxon>
        <taxon>Lactobacillales</taxon>
        <taxon>Lactobacillaceae</taxon>
        <taxon>Limosilactobacillus</taxon>
    </lineage>
</organism>
<proteinExistence type="predicted"/>
<gene>
    <name evidence="3" type="ORF">HUK45_00260</name>
</gene>
<feature type="region of interest" description="Disordered" evidence="1">
    <location>
        <begin position="714"/>
        <end position="736"/>
    </location>
</feature>
<dbReference type="Proteomes" id="UP000645007">
    <property type="component" value="Unassembled WGS sequence"/>
</dbReference>
<dbReference type="InterPro" id="IPR025202">
    <property type="entry name" value="PLD-like_dom"/>
</dbReference>
<protein>
    <recommendedName>
        <fullName evidence="2">PLD phosphodiesterase domain-containing protein</fullName>
    </recommendedName>
</protein>
<evidence type="ECO:0000313" key="3">
    <source>
        <dbReference type="EMBL" id="MBD8084718.1"/>
    </source>
</evidence>
<feature type="domain" description="PLD phosphodiesterase" evidence="2">
    <location>
        <begin position="101"/>
        <end position="131"/>
    </location>
</feature>
<dbReference type="CDD" id="cd09117">
    <property type="entry name" value="PLDc_Bfil_DEXD_like"/>
    <property type="match status" value="1"/>
</dbReference>
<feature type="compositionally biased region" description="Polar residues" evidence="1">
    <location>
        <begin position="715"/>
        <end position="725"/>
    </location>
</feature>
<dbReference type="EMBL" id="JABUXR010000001">
    <property type="protein sequence ID" value="MBD8084718.1"/>
    <property type="molecule type" value="Genomic_DNA"/>
</dbReference>
<reference evidence="3 4" key="1">
    <citation type="submission" date="2020-06" db="EMBL/GenBank/DDBJ databases">
        <title>Limosilactobacillus sp. nov.</title>
        <authorList>
            <person name="Ksiezarek M."/>
            <person name="Goncalves Ribeiro T."/>
            <person name="Rocha J."/>
            <person name="Grosso F."/>
            <person name="Peixe L."/>
        </authorList>
    </citation>
    <scope>NUCLEOTIDE SEQUENCE [LARGE SCALE GENOMIC DNA]</scope>
    <source>
        <strain evidence="4">c9Ua_26_M</strain>
    </source>
</reference>
<dbReference type="Gene3D" id="3.30.870.10">
    <property type="entry name" value="Endonuclease Chain A"/>
    <property type="match status" value="1"/>
</dbReference>
<comment type="caution">
    <text evidence="3">The sequence shown here is derived from an EMBL/GenBank/DDBJ whole genome shotgun (WGS) entry which is preliminary data.</text>
</comment>
<evidence type="ECO:0000313" key="4">
    <source>
        <dbReference type="Proteomes" id="UP000645007"/>
    </source>
</evidence>
<dbReference type="RefSeq" id="WP_191910569.1">
    <property type="nucleotide sequence ID" value="NZ_JABUXR010000001.1"/>
</dbReference>
<keyword evidence="4" id="KW-1185">Reference proteome</keyword>
<dbReference type="Pfam" id="PF13091">
    <property type="entry name" value="PLDc_2"/>
    <property type="match status" value="1"/>
</dbReference>
<dbReference type="SUPFAM" id="SSF56024">
    <property type="entry name" value="Phospholipase D/nuclease"/>
    <property type="match status" value="1"/>
</dbReference>
<accession>A0ABR8ZIT3</accession>
<sequence length="736" mass="86236">MLTVYDLKNQRMLTQPNFWKLVSGYERFSGVTFVGSFQIIEKHLLPQFKQVNLILGMEDQRTGQNLNQFFYLTRRVREITSANEQFISRVADESLKLRFTKEQLFHSKYYIVENDNQFKIFNGSMNLTQKALTNNFEMLWMYAGSKDNPADLAFYRTHQQLFKKNFTEDSTNYLDRKVIDQIKGKSAKEITEILTSQTVEQINDNTVLFPVEDITKITNSQKDQRYALVPKDVKQVINSIYTPKGNKRRKTEEIKNQVKEIVYNNLEEPANNVVEANTLYPQPLWSYADDNVLVQQPNSHEFIPLENHVKNVTRDDVENFVKVIKSFKYNKVRDESQQALSAFMYLMTAPLIWKIRQIYRKSNYAKSADQVPLSMVLIGRGTTGKTLLVRDYFKPFIGDRGMNLQYSEINQGTGAHTNKAVNFLGNYLNSKRFISPMIVDELNENFLHSKVATNAIKQWSNTITDIHNVNIFAMNHNIGGRDINNLEEITKRVYYLSFEAGWLPPEKQKYNYGILQNNINDHIYKAVVYELNQRLVNLSGLDEQDLVDDYLSLTRKIVKELLAKFGLQDELKGIIDHNYDYKVDRNRLTWKMLIKDDDFKHVSFNSEGKQHFTVSKAIFNNLKGSTYENINQTLDNYFNMFPRELGVAIEQYNNGMILDINKFDEFIGEPLIRQHYNSLHQKDKQTDAMQEYLKAQKQRDEQQNKMMTEMMKTIAKQQEQNQQSKPGLLSRLFKRK</sequence>
<name>A0ABR8ZIT3_9LACO</name>
<evidence type="ECO:0000256" key="1">
    <source>
        <dbReference type="SAM" id="MobiDB-lite"/>
    </source>
</evidence>
<evidence type="ECO:0000259" key="2">
    <source>
        <dbReference type="PROSITE" id="PS50035"/>
    </source>
</evidence>
<dbReference type="PROSITE" id="PS50035">
    <property type="entry name" value="PLD"/>
    <property type="match status" value="1"/>
</dbReference>